<dbReference type="InterPro" id="IPR001387">
    <property type="entry name" value="Cro/C1-type_HTH"/>
</dbReference>
<gene>
    <name evidence="2" type="ORF">F6J89_26840</name>
</gene>
<dbReference type="SUPFAM" id="SSF47413">
    <property type="entry name" value="lambda repressor-like DNA-binding domains"/>
    <property type="match status" value="1"/>
</dbReference>
<comment type="caution">
    <text evidence="2">The sequence shown here is derived from an EMBL/GenBank/DDBJ whole genome shotgun (WGS) entry which is preliminary data.</text>
</comment>
<feature type="domain" description="HTH cro/C1-type" evidence="1">
    <location>
        <begin position="21"/>
        <end position="61"/>
    </location>
</feature>
<dbReference type="Gene3D" id="1.10.260.40">
    <property type="entry name" value="lambda repressor-like DNA-binding domains"/>
    <property type="match status" value="1"/>
</dbReference>
<dbReference type="PROSITE" id="PS50943">
    <property type="entry name" value="HTH_CROC1"/>
    <property type="match status" value="1"/>
</dbReference>
<organism evidence="2">
    <name type="scientific">Symploca sp. SIO1C4</name>
    <dbReference type="NCBI Taxonomy" id="2607765"/>
    <lineage>
        <taxon>Bacteria</taxon>
        <taxon>Bacillati</taxon>
        <taxon>Cyanobacteriota</taxon>
        <taxon>Cyanophyceae</taxon>
        <taxon>Coleofasciculales</taxon>
        <taxon>Coleofasciculaceae</taxon>
        <taxon>Symploca</taxon>
    </lineage>
</organism>
<sequence>MNFSQAFDSTLKNFGISAKWLAENSGVAPQTISDFRRGKKSIQTDSLGKLLVALPVEAQMYFFNLLLGKCITPEEMVEFMDSDQLSSMLLAIASVLGRYRDTGKNSRASLNAS</sequence>
<dbReference type="CDD" id="cd00093">
    <property type="entry name" value="HTH_XRE"/>
    <property type="match status" value="1"/>
</dbReference>
<dbReference type="GO" id="GO:0003677">
    <property type="term" value="F:DNA binding"/>
    <property type="evidence" value="ECO:0007669"/>
    <property type="project" value="InterPro"/>
</dbReference>
<reference evidence="2" key="1">
    <citation type="submission" date="2019-11" db="EMBL/GenBank/DDBJ databases">
        <title>Genomic insights into an expanded diversity of filamentous marine cyanobacteria reveals the extraordinary biosynthetic potential of Moorea and Okeania.</title>
        <authorList>
            <person name="Ferreira Leao T."/>
            <person name="Wang M."/>
            <person name="Moss N."/>
            <person name="Da Silva R."/>
            <person name="Sanders J."/>
            <person name="Nurk S."/>
            <person name="Gurevich A."/>
            <person name="Humphrey G."/>
            <person name="Reher R."/>
            <person name="Zhu Q."/>
            <person name="Belda-Ferre P."/>
            <person name="Glukhov E."/>
            <person name="Rex R."/>
            <person name="Dorrestein P.C."/>
            <person name="Knight R."/>
            <person name="Pevzner P."/>
            <person name="Gerwick W.H."/>
            <person name="Gerwick L."/>
        </authorList>
    </citation>
    <scope>NUCLEOTIDE SEQUENCE</scope>
    <source>
        <strain evidence="2">SIO1C4</strain>
    </source>
</reference>
<dbReference type="EMBL" id="JAAHFQ010000729">
    <property type="protein sequence ID" value="NER31139.1"/>
    <property type="molecule type" value="Genomic_DNA"/>
</dbReference>
<protein>
    <submittedName>
        <fullName evidence="2">Helix-turn-helix transcriptional regulator</fullName>
    </submittedName>
</protein>
<name>A0A6B3NDG3_9CYAN</name>
<evidence type="ECO:0000313" key="2">
    <source>
        <dbReference type="EMBL" id="NER31139.1"/>
    </source>
</evidence>
<accession>A0A6B3NDG3</accession>
<dbReference type="Pfam" id="PF01381">
    <property type="entry name" value="HTH_3"/>
    <property type="match status" value="1"/>
</dbReference>
<proteinExistence type="predicted"/>
<evidence type="ECO:0000259" key="1">
    <source>
        <dbReference type="PROSITE" id="PS50943"/>
    </source>
</evidence>
<dbReference type="InterPro" id="IPR010982">
    <property type="entry name" value="Lambda_DNA-bd_dom_sf"/>
</dbReference>
<dbReference type="AlphaFoldDB" id="A0A6B3NDG3"/>